<keyword evidence="2" id="KW-1185">Reference proteome</keyword>
<dbReference type="Proteomes" id="UP001430953">
    <property type="component" value="Unassembled WGS sequence"/>
</dbReference>
<evidence type="ECO:0000313" key="2">
    <source>
        <dbReference type="Proteomes" id="UP001430953"/>
    </source>
</evidence>
<reference evidence="1 2" key="1">
    <citation type="submission" date="2023-03" db="EMBL/GenBank/DDBJ databases">
        <title>High recombination rates correlate with genetic variation in Cardiocondyla obscurior ants.</title>
        <authorList>
            <person name="Errbii M."/>
        </authorList>
    </citation>
    <scope>NUCLEOTIDE SEQUENCE [LARGE SCALE GENOMIC DNA]</scope>
    <source>
        <strain evidence="1">Alpha-2009</strain>
        <tissue evidence="1">Whole body</tissue>
    </source>
</reference>
<proteinExistence type="predicted"/>
<protein>
    <recommendedName>
        <fullName evidence="3">Ribosomal protein L34</fullName>
    </recommendedName>
</protein>
<sequence length="133" mass="15440">MHFSPKLTLPRHGNLYFLGGVPRNSHRAVKRISITLKRIARTIRSGEENYKYSGIIVCMGCCKKEKKKLLPSGEPRYKPVCMLPDRIPHSRCLLRLCNIMKFKPRRPTRTFIKSPYTCLINRGIISIRKLSRS</sequence>
<evidence type="ECO:0008006" key="3">
    <source>
        <dbReference type="Google" id="ProtNLM"/>
    </source>
</evidence>
<accession>A0AAW2FHM5</accession>
<gene>
    <name evidence="1" type="ORF">PUN28_010762</name>
</gene>
<evidence type="ECO:0000313" key="1">
    <source>
        <dbReference type="EMBL" id="KAL0115446.1"/>
    </source>
</evidence>
<name>A0AAW2FHM5_9HYME</name>
<dbReference type="AlphaFoldDB" id="A0AAW2FHM5"/>
<dbReference type="EMBL" id="JADYXP020000010">
    <property type="protein sequence ID" value="KAL0115446.1"/>
    <property type="molecule type" value="Genomic_DNA"/>
</dbReference>
<comment type="caution">
    <text evidence="1">The sequence shown here is derived from an EMBL/GenBank/DDBJ whole genome shotgun (WGS) entry which is preliminary data.</text>
</comment>
<organism evidence="1 2">
    <name type="scientific">Cardiocondyla obscurior</name>
    <dbReference type="NCBI Taxonomy" id="286306"/>
    <lineage>
        <taxon>Eukaryota</taxon>
        <taxon>Metazoa</taxon>
        <taxon>Ecdysozoa</taxon>
        <taxon>Arthropoda</taxon>
        <taxon>Hexapoda</taxon>
        <taxon>Insecta</taxon>
        <taxon>Pterygota</taxon>
        <taxon>Neoptera</taxon>
        <taxon>Endopterygota</taxon>
        <taxon>Hymenoptera</taxon>
        <taxon>Apocrita</taxon>
        <taxon>Aculeata</taxon>
        <taxon>Formicoidea</taxon>
        <taxon>Formicidae</taxon>
        <taxon>Myrmicinae</taxon>
        <taxon>Cardiocondyla</taxon>
    </lineage>
</organism>